<feature type="domain" description="AB hydrolase-1" evidence="1">
    <location>
        <begin position="320"/>
        <end position="549"/>
    </location>
</feature>
<dbReference type="Gene3D" id="3.40.50.1820">
    <property type="entry name" value="alpha/beta hydrolase"/>
    <property type="match status" value="1"/>
</dbReference>
<dbReference type="EMBL" id="MFMW01000015">
    <property type="protein sequence ID" value="OGG87378.1"/>
    <property type="molecule type" value="Genomic_DNA"/>
</dbReference>
<dbReference type="InterPro" id="IPR029058">
    <property type="entry name" value="AB_hydrolase_fold"/>
</dbReference>
<evidence type="ECO:0000313" key="3">
    <source>
        <dbReference type="Proteomes" id="UP000179136"/>
    </source>
</evidence>
<dbReference type="InterPro" id="IPR000073">
    <property type="entry name" value="AB_hydrolase_1"/>
</dbReference>
<evidence type="ECO:0000313" key="2">
    <source>
        <dbReference type="EMBL" id="OGG87378.1"/>
    </source>
</evidence>
<proteinExistence type="predicted"/>
<protein>
    <recommendedName>
        <fullName evidence="1">AB hydrolase-1 domain-containing protein</fullName>
    </recommendedName>
</protein>
<dbReference type="SUPFAM" id="SSF53474">
    <property type="entry name" value="alpha/beta-Hydrolases"/>
    <property type="match status" value="1"/>
</dbReference>
<organism evidence="2 3">
    <name type="scientific">Candidatus Kuenenbacteria bacterium RIFCSPHIGHO2_02_FULL_39_13</name>
    <dbReference type="NCBI Taxonomy" id="1798561"/>
    <lineage>
        <taxon>Bacteria</taxon>
        <taxon>Candidatus Kueneniibacteriota</taxon>
    </lineage>
</organism>
<dbReference type="Proteomes" id="UP000179136">
    <property type="component" value="Unassembled WGS sequence"/>
</dbReference>
<comment type="caution">
    <text evidence="2">The sequence shown here is derived from an EMBL/GenBank/DDBJ whole genome shotgun (WGS) entry which is preliminary data.</text>
</comment>
<reference evidence="2 3" key="1">
    <citation type="journal article" date="2016" name="Nat. Commun.">
        <title>Thousands of microbial genomes shed light on interconnected biogeochemical processes in an aquifer system.</title>
        <authorList>
            <person name="Anantharaman K."/>
            <person name="Brown C.T."/>
            <person name="Hug L.A."/>
            <person name="Sharon I."/>
            <person name="Castelle C.J."/>
            <person name="Probst A.J."/>
            <person name="Thomas B.C."/>
            <person name="Singh A."/>
            <person name="Wilkins M.J."/>
            <person name="Karaoz U."/>
            <person name="Brodie E.L."/>
            <person name="Williams K.H."/>
            <person name="Hubbard S.S."/>
            <person name="Banfield J.F."/>
        </authorList>
    </citation>
    <scope>NUCLEOTIDE SEQUENCE [LARGE SCALE GENOMIC DNA]</scope>
</reference>
<dbReference type="Gene3D" id="3.40.50.1240">
    <property type="entry name" value="Phosphoglycerate mutase-like"/>
    <property type="match status" value="1"/>
</dbReference>
<sequence length="570" mass="64114">MNESTFKRRLNKDEWSNDYGYLFEGKKLEREKDRAIIKLTFIRHGEKELTNSSETALTRRGIFEAAVVGAKRDKKDTFSINYSPTDRTKLTGEIANLSEKLEGEMKEEALLGVKNVFSKEYLKQLLDIKRKMLPSDASILSSEEARRVDEEAARLQMQEYFSHGSAMPDEKTISPDEMAGKIETIIRRYVGDLQDTQKYALNSIHEVLNVTHDFVVASFLKKALGEYGETIKPGEGFEVIIKSAKSENEDVELILFFRAKEYKLDPQDLGCSVDIIQEMHHKEEMQNTLAAHKELINIDDLSGTSVELYSPSQQKSDKLLLFIPGSGLNAQSGLKFYDHFLQAGYRTAGINLPGTLKTRLAHQELGEMDLAAYTQEVEKTLKHLENEIGVKAKNIVIVGHSLGAMLGLQAAKNDKYGAIILLAGGIIKDTLKKLAIPPEKIQSFSEQANKKSVLSRTENDLKRWFNGEKVMGLESVYKDCLGKDSAQASYDAYTKAVDVHQDDFIETPGLIITGRNDQSISVKLNQDTAEKLNFKFRTIDSSHMIPLSPNAHQAFESIERFVKSINKGEK</sequence>
<dbReference type="SUPFAM" id="SSF53254">
    <property type="entry name" value="Phosphoglycerate mutase-like"/>
    <property type="match status" value="1"/>
</dbReference>
<dbReference type="Pfam" id="PF12697">
    <property type="entry name" value="Abhydrolase_6"/>
    <property type="match status" value="1"/>
</dbReference>
<dbReference type="STRING" id="1798561.A3B87_01410"/>
<dbReference type="AlphaFoldDB" id="A0A1F6FNF1"/>
<dbReference type="InterPro" id="IPR029033">
    <property type="entry name" value="His_PPase_superfam"/>
</dbReference>
<evidence type="ECO:0000259" key="1">
    <source>
        <dbReference type="Pfam" id="PF12697"/>
    </source>
</evidence>
<accession>A0A1F6FNF1</accession>
<gene>
    <name evidence="2" type="ORF">A3B87_01410</name>
</gene>
<name>A0A1F6FNF1_9BACT</name>